<proteinExistence type="predicted"/>
<reference evidence="2 3" key="1">
    <citation type="submission" date="2015-04" db="EMBL/GenBank/DDBJ databases">
        <authorList>
            <person name="Heijne W.H."/>
            <person name="Fedorova N.D."/>
            <person name="Nierman W.C."/>
            <person name="Vollebregt A.W."/>
            <person name="Zhao Z."/>
            <person name="Wu L."/>
            <person name="Kumar M."/>
            <person name="Stam H."/>
            <person name="van den Berg M.A."/>
            <person name="Pel H.J."/>
        </authorList>
    </citation>
    <scope>NUCLEOTIDE SEQUENCE [LARGE SCALE GENOMIC DNA]</scope>
    <source>
        <strain evidence="2 3">CBS 393.64</strain>
    </source>
</reference>
<dbReference type="OrthoDB" id="2420947at2759"/>
<feature type="coiled-coil region" evidence="1">
    <location>
        <begin position="163"/>
        <end position="204"/>
    </location>
</feature>
<keyword evidence="1" id="KW-0175">Coiled coil</keyword>
<dbReference type="Pfam" id="PF13094">
    <property type="entry name" value="CENP-Q"/>
    <property type="match status" value="1"/>
</dbReference>
<organism evidence="2 3">
    <name type="scientific">Rasamsonia emersonii (strain ATCC 16479 / CBS 393.64 / IMI 116815)</name>
    <dbReference type="NCBI Taxonomy" id="1408163"/>
    <lineage>
        <taxon>Eukaryota</taxon>
        <taxon>Fungi</taxon>
        <taxon>Dikarya</taxon>
        <taxon>Ascomycota</taxon>
        <taxon>Pezizomycotina</taxon>
        <taxon>Eurotiomycetes</taxon>
        <taxon>Eurotiomycetidae</taxon>
        <taxon>Eurotiales</taxon>
        <taxon>Trichocomaceae</taxon>
        <taxon>Rasamsonia</taxon>
    </lineage>
</organism>
<evidence type="ECO:0008006" key="4">
    <source>
        <dbReference type="Google" id="ProtNLM"/>
    </source>
</evidence>
<dbReference type="STRING" id="1408163.A0A0F4YFV7"/>
<dbReference type="GeneID" id="25321470"/>
<gene>
    <name evidence="2" type="ORF">T310_9538</name>
</gene>
<dbReference type="Proteomes" id="UP000053958">
    <property type="component" value="Unassembled WGS sequence"/>
</dbReference>
<evidence type="ECO:0000256" key="1">
    <source>
        <dbReference type="SAM" id="Coils"/>
    </source>
</evidence>
<evidence type="ECO:0000313" key="2">
    <source>
        <dbReference type="EMBL" id="KKA16821.1"/>
    </source>
</evidence>
<dbReference type="RefSeq" id="XP_013323433.1">
    <property type="nucleotide sequence ID" value="XM_013467979.1"/>
</dbReference>
<dbReference type="InterPro" id="IPR025212">
    <property type="entry name" value="CAD_CENP-Q"/>
</dbReference>
<protein>
    <recommendedName>
        <fullName evidence="4">Kinetochore protein fta7</fullName>
    </recommendedName>
</protein>
<dbReference type="EMBL" id="LASV01000733">
    <property type="protein sequence ID" value="KKA16821.1"/>
    <property type="molecule type" value="Genomic_DNA"/>
</dbReference>
<sequence length="290" mass="33138">MAPKRKRSDDDDGATAQNKRFAYLKPRVRHISQRTIKSKWTTLPEPVQEKVREMFRSLERPVIVRHRDERKRIEAQTAVAAVVKKYVPMAHTILQMERMILGCFYCLHGEFEADFFAIFFSLGRRLPRMPFPPVTKDTNFDYESLLHEHRSLEAQLSTTTNGIDLLKMEIAKEEALLAKETKQLEEMEKNAKRAEAERKRQMKNEHPVLRHIDSLPQHQAGSSAPFSVIDGQDGDTALCDVKPDPELLSLVTQLNGHLQSMQNNVTPFVGLKDAIIQAQVALDLVSMPAE</sequence>
<name>A0A0F4YFV7_RASE3</name>
<evidence type="ECO:0000313" key="3">
    <source>
        <dbReference type="Proteomes" id="UP000053958"/>
    </source>
</evidence>
<comment type="caution">
    <text evidence="2">The sequence shown here is derived from an EMBL/GenBank/DDBJ whole genome shotgun (WGS) entry which is preliminary data.</text>
</comment>
<dbReference type="AlphaFoldDB" id="A0A0F4YFV7"/>
<keyword evidence="3" id="KW-1185">Reference proteome</keyword>
<accession>A0A0F4YFV7</accession>